<dbReference type="EMBL" id="ML170170">
    <property type="protein sequence ID" value="TDL23520.1"/>
    <property type="molecule type" value="Genomic_DNA"/>
</dbReference>
<evidence type="ECO:0000313" key="2">
    <source>
        <dbReference type="EMBL" id="TDL23520.1"/>
    </source>
</evidence>
<dbReference type="InterPro" id="IPR008266">
    <property type="entry name" value="Tyr_kinase_AS"/>
</dbReference>
<dbReference type="Gene3D" id="1.10.510.10">
    <property type="entry name" value="Transferase(Phosphotransferase) domain 1"/>
    <property type="match status" value="1"/>
</dbReference>
<proteinExistence type="predicted"/>
<dbReference type="SUPFAM" id="SSF56112">
    <property type="entry name" value="Protein kinase-like (PK-like)"/>
    <property type="match status" value="1"/>
</dbReference>
<dbReference type="InterPro" id="IPR011009">
    <property type="entry name" value="Kinase-like_dom_sf"/>
</dbReference>
<dbReference type="Pfam" id="PF17667">
    <property type="entry name" value="Pkinase_fungal"/>
    <property type="match status" value="1"/>
</dbReference>
<keyword evidence="3" id="KW-1185">Reference proteome</keyword>
<dbReference type="Proteomes" id="UP000294933">
    <property type="component" value="Unassembled WGS sequence"/>
</dbReference>
<dbReference type="AlphaFoldDB" id="A0A4Y7Q9P1"/>
<dbReference type="PROSITE" id="PS50011">
    <property type="entry name" value="PROTEIN_KINASE_DOM"/>
    <property type="match status" value="1"/>
</dbReference>
<dbReference type="GO" id="GO:0004672">
    <property type="term" value="F:protein kinase activity"/>
    <property type="evidence" value="ECO:0007669"/>
    <property type="project" value="InterPro"/>
</dbReference>
<dbReference type="OrthoDB" id="2727827at2759"/>
<dbReference type="VEuPathDB" id="FungiDB:BD410DRAFT_897566"/>
<gene>
    <name evidence="2" type="ORF">BD410DRAFT_897566</name>
</gene>
<accession>A0A4Y7Q9P1</accession>
<dbReference type="PROSITE" id="PS00109">
    <property type="entry name" value="PROTEIN_KINASE_TYR"/>
    <property type="match status" value="1"/>
</dbReference>
<dbReference type="GO" id="GO:0005524">
    <property type="term" value="F:ATP binding"/>
    <property type="evidence" value="ECO:0007669"/>
    <property type="project" value="InterPro"/>
</dbReference>
<dbReference type="InterPro" id="IPR040976">
    <property type="entry name" value="Pkinase_fungal"/>
</dbReference>
<protein>
    <recommendedName>
        <fullName evidence="1">Protein kinase domain-containing protein</fullName>
    </recommendedName>
</protein>
<reference evidence="2 3" key="1">
    <citation type="submission" date="2018-06" db="EMBL/GenBank/DDBJ databases">
        <title>A transcriptomic atlas of mushroom development highlights an independent origin of complex multicellularity.</title>
        <authorList>
            <consortium name="DOE Joint Genome Institute"/>
            <person name="Krizsan K."/>
            <person name="Almasi E."/>
            <person name="Merenyi Z."/>
            <person name="Sahu N."/>
            <person name="Viragh M."/>
            <person name="Koszo T."/>
            <person name="Mondo S."/>
            <person name="Kiss B."/>
            <person name="Balint B."/>
            <person name="Kues U."/>
            <person name="Barry K."/>
            <person name="Hegedus J.C."/>
            <person name="Henrissat B."/>
            <person name="Johnson J."/>
            <person name="Lipzen A."/>
            <person name="Ohm R."/>
            <person name="Nagy I."/>
            <person name="Pangilinan J."/>
            <person name="Yan J."/>
            <person name="Xiong Y."/>
            <person name="Grigoriev I.V."/>
            <person name="Hibbett D.S."/>
            <person name="Nagy L.G."/>
        </authorList>
    </citation>
    <scope>NUCLEOTIDE SEQUENCE [LARGE SCALE GENOMIC DNA]</scope>
    <source>
        <strain evidence="2 3">SZMC22713</strain>
    </source>
</reference>
<dbReference type="STRING" id="50990.A0A4Y7Q9P1"/>
<dbReference type="PANTHER" id="PTHR38248">
    <property type="entry name" value="FUNK1 6"/>
    <property type="match status" value="1"/>
</dbReference>
<organism evidence="2 3">
    <name type="scientific">Rickenella mellea</name>
    <dbReference type="NCBI Taxonomy" id="50990"/>
    <lineage>
        <taxon>Eukaryota</taxon>
        <taxon>Fungi</taxon>
        <taxon>Dikarya</taxon>
        <taxon>Basidiomycota</taxon>
        <taxon>Agaricomycotina</taxon>
        <taxon>Agaricomycetes</taxon>
        <taxon>Hymenochaetales</taxon>
        <taxon>Rickenellaceae</taxon>
        <taxon>Rickenella</taxon>
    </lineage>
</organism>
<evidence type="ECO:0000313" key="3">
    <source>
        <dbReference type="Proteomes" id="UP000294933"/>
    </source>
</evidence>
<feature type="domain" description="Protein kinase" evidence="1">
    <location>
        <begin position="311"/>
        <end position="711"/>
    </location>
</feature>
<name>A0A4Y7Q9P1_9AGAM</name>
<sequence length="711" mass="79612">MAYQSPPPNLQSPSKPLTGSHLNFASGLGGASSRGALKTDLDNRVYFGVDILEEFLGIQVTSSFDKPSVDSFVHNLENKCSKEFKLLMDIANDDRDREKEMYPLLSKIFDEIDLTNQLGERSQHRQVAETAESKFNDEGQRLPHLKPDFVIIDVEPGAQKIPDARRVLRRQVSAFIEVKPHENDRPSPQPSSTQVKELTAKAADYGSLILSSRPFHVFAIGVVIFGTKFSVGVFDHAGILFSDEYDYCGTDGLNIFVRVIRRLTCCMNLDQLGHDPTVQLSMGQTYYQAKYPSFKVSMGGKGEDTRRWTTDGLPLWVSNSLFGRATSVWHAESGEGVRCVLKTAWRDVLRKSESDIYALIPKSNPGVADFLTGGDVRYPGGMARMMDIKNLRKGLGPRDDDHFKSSVLHRVSIRPVGKPLWEYKSVEEFIVGLLAILKGHEFLSQDCGILHRDISPGNLFLYDEEKNDGKLPGQDGFVADVELAAVPPPAKEYRAKRLETSTGPGTITTNPRSHSVTDQKAAAHYVFEEFDSQGKGTAGPQMTGTAQFMAMEVLETIVNKAPPVPRGTHHDLESIIWVVIYSIYKRTLRDYKDDKGLHDEFNHFFGGTTLKKILSMRRDAAANQPRLRDCLNRLMDEGALAYLVEQFTRLLVLQNPAKPDALREDLRKKFESKREVEKQRAAQLITYLAVQTVLEDALTFVQEPQPDDKAS</sequence>
<dbReference type="PANTHER" id="PTHR38248:SF2">
    <property type="entry name" value="FUNK1 11"/>
    <property type="match status" value="1"/>
</dbReference>
<evidence type="ECO:0000259" key="1">
    <source>
        <dbReference type="PROSITE" id="PS50011"/>
    </source>
</evidence>
<dbReference type="InterPro" id="IPR000719">
    <property type="entry name" value="Prot_kinase_dom"/>
</dbReference>